<dbReference type="Proteomes" id="UP000243650">
    <property type="component" value="Unassembled WGS sequence"/>
</dbReference>
<dbReference type="InterPro" id="IPR058595">
    <property type="entry name" value="Avidin-like"/>
</dbReference>
<evidence type="ECO:0000313" key="2">
    <source>
        <dbReference type="Proteomes" id="UP000243650"/>
    </source>
</evidence>
<dbReference type="EMBL" id="PVNS01000015">
    <property type="protein sequence ID" value="PRO64483.1"/>
    <property type="molecule type" value="Genomic_DNA"/>
</dbReference>
<evidence type="ECO:0000313" key="1">
    <source>
        <dbReference type="EMBL" id="PRO64483.1"/>
    </source>
</evidence>
<dbReference type="OrthoDB" id="5684515at2"/>
<name>A0A2P6MDX3_ALKUR</name>
<accession>A0A2P6MDX3</accession>
<keyword evidence="2" id="KW-1185">Reference proteome</keyword>
<comment type="caution">
    <text evidence="1">The sequence shown here is derived from an EMBL/GenBank/DDBJ whole genome shotgun (WGS) entry which is preliminary data.</text>
</comment>
<reference evidence="1 2" key="1">
    <citation type="submission" date="2018-03" db="EMBL/GenBank/DDBJ databases">
        <title>Bacillus urumqiensis sp. nov., a moderately haloalkaliphilic bacterium isolated from a salt lake.</title>
        <authorList>
            <person name="Zhao B."/>
            <person name="Liao Z."/>
        </authorList>
    </citation>
    <scope>NUCLEOTIDE SEQUENCE [LARGE SCALE GENOMIC DNA]</scope>
    <source>
        <strain evidence="1 2">BZ-SZ-XJ18</strain>
    </source>
</reference>
<organism evidence="1 2">
    <name type="scientific">Alkalicoccus urumqiensis</name>
    <name type="common">Bacillus urumqiensis</name>
    <dbReference type="NCBI Taxonomy" id="1548213"/>
    <lineage>
        <taxon>Bacteria</taxon>
        <taxon>Bacillati</taxon>
        <taxon>Bacillota</taxon>
        <taxon>Bacilli</taxon>
        <taxon>Bacillales</taxon>
        <taxon>Bacillaceae</taxon>
        <taxon>Alkalicoccus</taxon>
    </lineage>
</organism>
<sequence length="115" mass="12983">MNYDSKVFVSTENTANGEVSAQTTFYYKQEGQILTAEYSGGSIQAGRLIGLVQEDGTLHFRYSHINQRGELRGGECRSVPETLEDGRIRLHETWNWLDAEQTQGTSVVEEVVSFY</sequence>
<dbReference type="Pfam" id="PF26421">
    <property type="entry name" value="Avidin_like"/>
    <property type="match status" value="1"/>
</dbReference>
<dbReference type="RefSeq" id="WP_105960147.1">
    <property type="nucleotide sequence ID" value="NZ_PVNS01000015.1"/>
</dbReference>
<gene>
    <name evidence="1" type="ORF">C6I21_14240</name>
</gene>
<proteinExistence type="predicted"/>
<dbReference type="AlphaFoldDB" id="A0A2P6MDX3"/>
<protein>
    <submittedName>
        <fullName evidence="1">N-acetylglutamate synthase</fullName>
    </submittedName>
</protein>